<evidence type="ECO:0000256" key="2">
    <source>
        <dbReference type="ARBA" id="ARBA00004141"/>
    </source>
</evidence>
<dbReference type="GO" id="GO:0005783">
    <property type="term" value="C:endoplasmic reticulum"/>
    <property type="evidence" value="ECO:0007669"/>
    <property type="project" value="UniProtKB-ARBA"/>
</dbReference>
<keyword evidence="4 7" id="KW-0812">Transmembrane</keyword>
<proteinExistence type="inferred from homology"/>
<comment type="similarity">
    <text evidence="3 7">Belongs to the PRA1 family.</text>
</comment>
<sequence>MDWGSVTEEDLMDALLELDWAMSSPPRPLNEFFSKFALPRSYSKWNSRMNCNLYYYATNYLLMFIFLIVILEMESLRRPLGMVAVLLTAISIAFLSDSFFNVIELFVKHVIRVRPLKKRAIHMCGGPGWMCVAVFAIMSASCSLSTFLWALLIGILATVLHAGFRTRNLKAHLNNEFRSKFRAFRRNFSEL</sequence>
<keyword evidence="6 7" id="KW-0472">Membrane</keyword>
<reference evidence="8" key="1">
    <citation type="submission" date="2022-03" db="EMBL/GenBank/DDBJ databases">
        <title>A functionally conserved STORR gene fusion in Papaver species that diverged 16.8 million years ago.</title>
        <authorList>
            <person name="Catania T."/>
        </authorList>
    </citation>
    <scope>NUCLEOTIDE SEQUENCE</scope>
    <source>
        <strain evidence="8">S-191538</strain>
    </source>
</reference>
<accession>A0AA41VBP6</accession>
<dbReference type="PANTHER" id="PTHR12859">
    <property type="entry name" value="PRA1 PROTEIN"/>
    <property type="match status" value="1"/>
</dbReference>
<keyword evidence="7" id="KW-0813">Transport</keyword>
<comment type="function">
    <text evidence="1 7">May be involved in both secretory and endocytic intracellular trafficking in the endosomal/prevacuolar compartments.</text>
</comment>
<comment type="subcellular location">
    <subcellularLocation>
        <location evidence="2 7">Membrane</location>
        <topology evidence="2 7">Multi-pass membrane protein</topology>
    </subcellularLocation>
</comment>
<protein>
    <recommendedName>
        <fullName evidence="7">PRA1 family protein</fullName>
    </recommendedName>
</protein>
<evidence type="ECO:0000256" key="5">
    <source>
        <dbReference type="ARBA" id="ARBA00022989"/>
    </source>
</evidence>
<dbReference type="AlphaFoldDB" id="A0AA41VBP6"/>
<keyword evidence="5 7" id="KW-1133">Transmembrane helix</keyword>
<evidence type="ECO:0000256" key="4">
    <source>
        <dbReference type="ARBA" id="ARBA00022692"/>
    </source>
</evidence>
<evidence type="ECO:0000256" key="6">
    <source>
        <dbReference type="ARBA" id="ARBA00023136"/>
    </source>
</evidence>
<evidence type="ECO:0000256" key="3">
    <source>
        <dbReference type="ARBA" id="ARBA00006483"/>
    </source>
</evidence>
<evidence type="ECO:0000256" key="1">
    <source>
        <dbReference type="ARBA" id="ARBA00002501"/>
    </source>
</evidence>
<evidence type="ECO:0000313" key="9">
    <source>
        <dbReference type="Proteomes" id="UP001177140"/>
    </source>
</evidence>
<keyword evidence="9" id="KW-1185">Reference proteome</keyword>
<comment type="caution">
    <text evidence="8">The sequence shown here is derived from an EMBL/GenBank/DDBJ whole genome shotgun (WGS) entry which is preliminary data.</text>
</comment>
<dbReference type="Pfam" id="PF03208">
    <property type="entry name" value="PRA1"/>
    <property type="match status" value="1"/>
</dbReference>
<dbReference type="GO" id="GO:0016192">
    <property type="term" value="P:vesicle-mediated transport"/>
    <property type="evidence" value="ECO:0007669"/>
    <property type="project" value="UniProtKB-ARBA"/>
</dbReference>
<dbReference type="InterPro" id="IPR004895">
    <property type="entry name" value="Prenylated_rab_accept_PRA1"/>
</dbReference>
<evidence type="ECO:0000256" key="7">
    <source>
        <dbReference type="RuleBase" id="RU363107"/>
    </source>
</evidence>
<dbReference type="PANTHER" id="PTHR12859:SF0">
    <property type="entry name" value="PRA1 FAMILY PROTEIN"/>
    <property type="match status" value="1"/>
</dbReference>
<gene>
    <name evidence="8" type="ORF">MKW94_024857</name>
</gene>
<dbReference type="EMBL" id="JAJJMA010149639">
    <property type="protein sequence ID" value="MCL7034773.1"/>
    <property type="molecule type" value="Genomic_DNA"/>
</dbReference>
<evidence type="ECO:0000313" key="8">
    <source>
        <dbReference type="EMBL" id="MCL7034773.1"/>
    </source>
</evidence>
<dbReference type="Proteomes" id="UP001177140">
    <property type="component" value="Unassembled WGS sequence"/>
</dbReference>
<organism evidence="8 9">
    <name type="scientific">Papaver nudicaule</name>
    <name type="common">Iceland poppy</name>
    <dbReference type="NCBI Taxonomy" id="74823"/>
    <lineage>
        <taxon>Eukaryota</taxon>
        <taxon>Viridiplantae</taxon>
        <taxon>Streptophyta</taxon>
        <taxon>Embryophyta</taxon>
        <taxon>Tracheophyta</taxon>
        <taxon>Spermatophyta</taxon>
        <taxon>Magnoliopsida</taxon>
        <taxon>Ranunculales</taxon>
        <taxon>Papaveraceae</taxon>
        <taxon>Papaveroideae</taxon>
        <taxon>Papaver</taxon>
    </lineage>
</organism>
<name>A0AA41VBP6_PAPNU</name>
<dbReference type="GO" id="GO:0016020">
    <property type="term" value="C:membrane"/>
    <property type="evidence" value="ECO:0007669"/>
    <property type="project" value="UniProtKB-SubCell"/>
</dbReference>
<feature type="transmembrane region" description="Helical" evidence="7">
    <location>
        <begin position="83"/>
        <end position="107"/>
    </location>
</feature>
<feature type="transmembrane region" description="Helical" evidence="7">
    <location>
        <begin position="53"/>
        <end position="71"/>
    </location>
</feature>
<feature type="transmembrane region" description="Helical" evidence="7">
    <location>
        <begin position="146"/>
        <end position="164"/>
    </location>
</feature>
<feature type="transmembrane region" description="Helical" evidence="7">
    <location>
        <begin position="119"/>
        <end position="140"/>
    </location>
</feature>